<evidence type="ECO:0008006" key="3">
    <source>
        <dbReference type="Google" id="ProtNLM"/>
    </source>
</evidence>
<dbReference type="Gene3D" id="3.30.870.10">
    <property type="entry name" value="Endonuclease Chain A"/>
    <property type="match status" value="1"/>
</dbReference>
<sequence>EFQFLAAEGITGFHPKAVFWQEADGSCHSLLGSSNLSRAAFTSNYEANGYAKISSQSFAQAKEWITRLKRQCVTLDATWIEKYREAVQPPKPPKPGGQIDDTTDSDVYDLELPTSTSEARQREVLRRRRDQIDKFSHAKKDLIALFTKASRARVWEPDRNEVFYWALKDLWSYDAGNRFQGAGWERQDTRNIQPKISRSWMPSSGWIATPTALSDPAIISDAFRLCRPLGRLFEREVDC</sequence>
<feature type="region of interest" description="Disordered" evidence="1">
    <location>
        <begin position="86"/>
        <end position="106"/>
    </location>
</feature>
<comment type="caution">
    <text evidence="2">The sequence shown here is derived from an EMBL/GenBank/DDBJ whole genome shotgun (WGS) entry which is preliminary data.</text>
</comment>
<dbReference type="AlphaFoldDB" id="A0A699QJZ5"/>
<protein>
    <recommendedName>
        <fullName evidence="3">Phospholipase D-like domain-containing protein</fullName>
    </recommendedName>
</protein>
<reference evidence="2" key="1">
    <citation type="journal article" date="2019" name="Sci. Rep.">
        <title>Draft genome of Tanacetum cinerariifolium, the natural source of mosquito coil.</title>
        <authorList>
            <person name="Yamashiro T."/>
            <person name="Shiraishi A."/>
            <person name="Satake H."/>
            <person name="Nakayama K."/>
        </authorList>
    </citation>
    <scope>NUCLEOTIDE SEQUENCE</scope>
</reference>
<name>A0A699QJZ5_TANCI</name>
<accession>A0A699QJZ5</accession>
<proteinExistence type="predicted"/>
<evidence type="ECO:0000256" key="1">
    <source>
        <dbReference type="SAM" id="MobiDB-lite"/>
    </source>
</evidence>
<feature type="non-terminal residue" evidence="2">
    <location>
        <position position="1"/>
    </location>
</feature>
<evidence type="ECO:0000313" key="2">
    <source>
        <dbReference type="EMBL" id="GFC70839.1"/>
    </source>
</evidence>
<gene>
    <name evidence="2" type="ORF">Tci_842809</name>
</gene>
<organism evidence="2">
    <name type="scientific">Tanacetum cinerariifolium</name>
    <name type="common">Dalmatian daisy</name>
    <name type="synonym">Chrysanthemum cinerariifolium</name>
    <dbReference type="NCBI Taxonomy" id="118510"/>
    <lineage>
        <taxon>Eukaryota</taxon>
        <taxon>Viridiplantae</taxon>
        <taxon>Streptophyta</taxon>
        <taxon>Embryophyta</taxon>
        <taxon>Tracheophyta</taxon>
        <taxon>Spermatophyta</taxon>
        <taxon>Magnoliopsida</taxon>
        <taxon>eudicotyledons</taxon>
        <taxon>Gunneridae</taxon>
        <taxon>Pentapetalae</taxon>
        <taxon>asterids</taxon>
        <taxon>campanulids</taxon>
        <taxon>Asterales</taxon>
        <taxon>Asteraceae</taxon>
        <taxon>Asteroideae</taxon>
        <taxon>Anthemideae</taxon>
        <taxon>Anthemidinae</taxon>
        <taxon>Tanacetum</taxon>
    </lineage>
</organism>
<dbReference type="EMBL" id="BKCJ011030763">
    <property type="protein sequence ID" value="GFC70839.1"/>
    <property type="molecule type" value="Genomic_DNA"/>
</dbReference>